<sequence>MKLNDNERKRLAGFVLSGLRDGSAVQVPYALLTSYKALKLGEQEVMLLLHLLAYADKERNEFPTIEELLSRMTVAAEAVIASLQKLLKLGLLEIEEREEAATGILYERYNLDPLFERLAEVLADERLAAEEAALAALEAGKRGSGAASAGGPEGGAASPRNMFSVFESEFGRPLTPMELETISAWIDRDKYKEELILAALKEAVFSGKLHFRYIDRILLEWSRNRIQTVEQAREYTQRFRGGAARG</sequence>
<dbReference type="NCBIfam" id="TIGR01446">
    <property type="entry name" value="DnaD_dom"/>
    <property type="match status" value="1"/>
</dbReference>
<name>A0ABV6DQ86_9BACL</name>
<reference evidence="4 5" key="1">
    <citation type="submission" date="2024-09" db="EMBL/GenBank/DDBJ databases">
        <authorList>
            <person name="Sun Q."/>
            <person name="Mori K."/>
        </authorList>
    </citation>
    <scope>NUCLEOTIDE SEQUENCE [LARGE SCALE GENOMIC DNA]</scope>
    <source>
        <strain evidence="4 5">CCM 7759</strain>
    </source>
</reference>
<dbReference type="SUPFAM" id="SSF158499">
    <property type="entry name" value="DnaD domain-like"/>
    <property type="match status" value="1"/>
</dbReference>
<feature type="domain" description="DnaD N-terminal" evidence="3">
    <location>
        <begin position="27"/>
        <end position="125"/>
    </location>
</feature>
<dbReference type="Pfam" id="PF21984">
    <property type="entry name" value="DnaD_N"/>
    <property type="match status" value="1"/>
</dbReference>
<protein>
    <submittedName>
        <fullName evidence="4">DnaD domain-containing protein</fullName>
    </submittedName>
</protein>
<dbReference type="InterPro" id="IPR053843">
    <property type="entry name" value="DnaD_N"/>
</dbReference>
<dbReference type="EMBL" id="JBHLWN010000077">
    <property type="protein sequence ID" value="MFC0214806.1"/>
    <property type="molecule type" value="Genomic_DNA"/>
</dbReference>
<comment type="similarity">
    <text evidence="1">Belongs to the DnaB/DnaD family.</text>
</comment>
<dbReference type="InterPro" id="IPR036388">
    <property type="entry name" value="WH-like_DNA-bd_sf"/>
</dbReference>
<comment type="caution">
    <text evidence="4">The sequence shown here is derived from an EMBL/GenBank/DDBJ whole genome shotgun (WGS) entry which is preliminary data.</text>
</comment>
<dbReference type="Proteomes" id="UP001589776">
    <property type="component" value="Unassembled WGS sequence"/>
</dbReference>
<dbReference type="Gene3D" id="1.10.10.630">
    <property type="entry name" value="DnaD domain-like"/>
    <property type="match status" value="1"/>
</dbReference>
<organism evidence="4 5">
    <name type="scientific">Paenibacillus chartarius</name>
    <dbReference type="NCBI Taxonomy" id="747481"/>
    <lineage>
        <taxon>Bacteria</taxon>
        <taxon>Bacillati</taxon>
        <taxon>Bacillota</taxon>
        <taxon>Bacilli</taxon>
        <taxon>Bacillales</taxon>
        <taxon>Paenibacillaceae</taxon>
        <taxon>Paenibacillus</taxon>
    </lineage>
</organism>
<proteinExistence type="inferred from homology"/>
<evidence type="ECO:0000313" key="4">
    <source>
        <dbReference type="EMBL" id="MFC0214806.1"/>
    </source>
</evidence>
<keyword evidence="5" id="KW-1185">Reference proteome</keyword>
<dbReference type="Pfam" id="PF07261">
    <property type="entry name" value="DnaB_2"/>
    <property type="match status" value="1"/>
</dbReference>
<evidence type="ECO:0000313" key="5">
    <source>
        <dbReference type="Proteomes" id="UP001589776"/>
    </source>
</evidence>
<dbReference type="RefSeq" id="WP_377472220.1">
    <property type="nucleotide sequence ID" value="NZ_JBHLWN010000077.1"/>
</dbReference>
<evidence type="ECO:0000256" key="1">
    <source>
        <dbReference type="ARBA" id="ARBA00093462"/>
    </source>
</evidence>
<dbReference type="InterPro" id="IPR034829">
    <property type="entry name" value="DnaD-like_sf"/>
</dbReference>
<dbReference type="InterPro" id="IPR053162">
    <property type="entry name" value="DnaD"/>
</dbReference>
<evidence type="ECO:0000259" key="2">
    <source>
        <dbReference type="Pfam" id="PF07261"/>
    </source>
</evidence>
<dbReference type="PANTHER" id="PTHR37293">
    <property type="entry name" value="PHAGE REPLICATION PROTEIN-RELATED"/>
    <property type="match status" value="1"/>
</dbReference>
<feature type="domain" description="DnaB/C C-terminal" evidence="2">
    <location>
        <begin position="163"/>
        <end position="235"/>
    </location>
</feature>
<dbReference type="PANTHER" id="PTHR37293:SF6">
    <property type="entry name" value="DNA REPLICATION PROTEIN DNAD"/>
    <property type="match status" value="1"/>
</dbReference>
<dbReference type="Gene3D" id="1.10.10.10">
    <property type="entry name" value="Winged helix-like DNA-binding domain superfamily/Winged helix DNA-binding domain"/>
    <property type="match status" value="1"/>
</dbReference>
<accession>A0ABV6DQ86</accession>
<gene>
    <name evidence="4" type="ORF">ACFFK0_20575</name>
</gene>
<evidence type="ECO:0000259" key="3">
    <source>
        <dbReference type="Pfam" id="PF21984"/>
    </source>
</evidence>
<dbReference type="InterPro" id="IPR006343">
    <property type="entry name" value="DnaB/C_C"/>
</dbReference>